<reference evidence="6" key="1">
    <citation type="submission" date="2007-03" db="EMBL/GenBank/DDBJ databases">
        <title>Annotation of Culex pipiens quinquefasciatus.</title>
        <authorList>
            <consortium name="The Broad Institute Genome Sequencing Platform"/>
            <person name="Atkinson P.W."/>
            <person name="Hemingway J."/>
            <person name="Christensen B.M."/>
            <person name="Higgs S."/>
            <person name="Kodira C."/>
            <person name="Hannick L."/>
            <person name="Megy K."/>
            <person name="O'Leary S."/>
            <person name="Pearson M."/>
            <person name="Haas B.J."/>
            <person name="Mauceli E."/>
            <person name="Wortman J.R."/>
            <person name="Lee N.H."/>
            <person name="Guigo R."/>
            <person name="Stanke M."/>
            <person name="Alvarado L."/>
            <person name="Amedeo P."/>
            <person name="Antoine C.H."/>
            <person name="Arensburger P."/>
            <person name="Bidwell S.L."/>
            <person name="Crawford M."/>
            <person name="Camaro F."/>
            <person name="Devon K."/>
            <person name="Engels R."/>
            <person name="Hammond M."/>
            <person name="Howarth C."/>
            <person name="Koehrsen M."/>
            <person name="Lawson D."/>
            <person name="Montgomery P."/>
            <person name="Nene V."/>
            <person name="Nusbaum C."/>
            <person name="Puiu D."/>
            <person name="Romero-Severson J."/>
            <person name="Severson D.W."/>
            <person name="Shumway M."/>
            <person name="Sisk P."/>
            <person name="Stolte C."/>
            <person name="Zeng Q."/>
            <person name="Eisenstadt E."/>
            <person name="Fraser-Liggett C."/>
            <person name="Strausberg R."/>
            <person name="Galagan J."/>
            <person name="Birren B."/>
            <person name="Collins F.H."/>
        </authorList>
    </citation>
    <scope>NUCLEOTIDE SEQUENCE [LARGE SCALE GENOMIC DNA]</scope>
    <source>
        <strain evidence="6">JHB</strain>
    </source>
</reference>
<dbReference type="InterPro" id="IPR002433">
    <property type="entry name" value="Orn_de-COase"/>
</dbReference>
<reference evidence="7" key="2">
    <citation type="submission" date="2020-05" db="UniProtKB">
        <authorList>
            <consortium name="EnsemblMetazoa"/>
        </authorList>
    </citation>
    <scope>IDENTIFICATION</scope>
    <source>
        <strain evidence="7">JHB</strain>
    </source>
</reference>
<dbReference type="SUPFAM" id="SSF51419">
    <property type="entry name" value="PLP-binding barrel"/>
    <property type="match status" value="1"/>
</dbReference>
<dbReference type="InterPro" id="IPR029066">
    <property type="entry name" value="PLP-binding_barrel"/>
</dbReference>
<gene>
    <name evidence="7" type="primary">6042032</name>
    <name evidence="6" type="ORF">CpipJ_CPIJ009567</name>
</gene>
<dbReference type="PRINTS" id="PR01179">
    <property type="entry name" value="ODADCRBXLASE"/>
</dbReference>
<sequence length="430" mass="49174">MEILNVLKCRLEIVDDTVSSQQLVDQLICDAPRTEEPLLHLTELDCVVKRHYDWLRNLPRVRPYYTVGSNDDVRIIGTTALLDCGYVCSSKAEVLKVLEFRVDPGVVLLERVGGNAELLRFARRKDVRVVFDSEEELRMIHQYFPEAEVLIRFRLSEDVQPGCQADGEARDLLNLAKELNMDVIGWCFNAGSSCCDPAIFYTAISKGREITDHATIVGFNFKFINLGVGVCGQKDVQGQRYASYINRALEDYFPERRGWTIAAEVGSFHSAAAVTAITAIRGKRIFWNQRHPSRIDQVFYYVSGRVERTSHSLIHASDPVCPIVWKDRDECGVECRTTLYEAGSDECICKDLLLPELNENDFMVFESQGNLTRRISKSAEGVSCPITLVYVRRSMWEFLKYLSESRFPRELILGSRFLKNVWKIEELERS</sequence>
<dbReference type="InterPro" id="IPR009006">
    <property type="entry name" value="Ala_racemase/Decarboxylase_C"/>
</dbReference>
<evidence type="ECO:0000259" key="5">
    <source>
        <dbReference type="Pfam" id="PF02784"/>
    </source>
</evidence>
<evidence type="ECO:0000313" key="6">
    <source>
        <dbReference type="EMBL" id="EDS33234.1"/>
    </source>
</evidence>
<accession>B0WR60</accession>
<dbReference type="GO" id="GO:0005737">
    <property type="term" value="C:cytoplasm"/>
    <property type="evidence" value="ECO:0007669"/>
    <property type="project" value="TreeGrafter"/>
</dbReference>
<keyword evidence="4" id="KW-0456">Lyase</keyword>
<dbReference type="STRING" id="7176.B0WR60"/>
<dbReference type="Gene3D" id="2.40.37.10">
    <property type="entry name" value="Lyase, Ornithine Decarboxylase, Chain A, domain 1"/>
    <property type="match status" value="1"/>
</dbReference>
<dbReference type="Proteomes" id="UP000002320">
    <property type="component" value="Unassembled WGS sequence"/>
</dbReference>
<name>B0WR60_CULQU</name>
<dbReference type="VEuPathDB" id="VectorBase:CQUJHB011578"/>
<dbReference type="OMA" id="CGYVCSS"/>
<proteinExistence type="inferred from homology"/>
<feature type="domain" description="Orn/DAP/Arg decarboxylase 2 N-terminal" evidence="5">
    <location>
        <begin position="46"/>
        <end position="270"/>
    </location>
</feature>
<evidence type="ECO:0000256" key="3">
    <source>
        <dbReference type="ARBA" id="ARBA00022898"/>
    </source>
</evidence>
<dbReference type="EnsemblMetazoa" id="CPIJ009567-RA">
    <property type="protein sequence ID" value="CPIJ009567-PA"/>
    <property type="gene ID" value="CPIJ009567"/>
</dbReference>
<dbReference type="AlphaFoldDB" id="B0WR60"/>
<dbReference type="eggNOG" id="KOG0622">
    <property type="taxonomic scope" value="Eukaryota"/>
</dbReference>
<dbReference type="InterPro" id="IPR000183">
    <property type="entry name" value="Orn/DAP/Arg_de-COase"/>
</dbReference>
<keyword evidence="3" id="KW-0663">Pyridoxal phosphate</keyword>
<evidence type="ECO:0000313" key="8">
    <source>
        <dbReference type="Proteomes" id="UP000002320"/>
    </source>
</evidence>
<evidence type="ECO:0000313" key="7">
    <source>
        <dbReference type="EnsemblMetazoa" id="CPIJ009567-PA"/>
    </source>
</evidence>
<dbReference type="EMBL" id="DS232052">
    <property type="protein sequence ID" value="EDS33234.1"/>
    <property type="molecule type" value="Genomic_DNA"/>
</dbReference>
<dbReference type="Gene3D" id="3.20.20.10">
    <property type="entry name" value="Alanine racemase"/>
    <property type="match status" value="1"/>
</dbReference>
<dbReference type="Pfam" id="PF02784">
    <property type="entry name" value="Orn_Arg_deC_N"/>
    <property type="match status" value="1"/>
</dbReference>
<comment type="similarity">
    <text evidence="2">Belongs to the Orn/Lys/Arg decarboxylase class-II family.</text>
</comment>
<dbReference type="GO" id="GO:0033387">
    <property type="term" value="P:putrescine biosynthetic process from arginine, via ornithine"/>
    <property type="evidence" value="ECO:0007669"/>
    <property type="project" value="TreeGrafter"/>
</dbReference>
<dbReference type="PRINTS" id="PR01182">
    <property type="entry name" value="ORNDCRBXLASE"/>
</dbReference>
<dbReference type="GO" id="GO:0004586">
    <property type="term" value="F:ornithine decarboxylase activity"/>
    <property type="evidence" value="ECO:0007669"/>
    <property type="project" value="TreeGrafter"/>
</dbReference>
<dbReference type="VEuPathDB" id="VectorBase:CPIJ009567"/>
<dbReference type="PANTHER" id="PTHR11482">
    <property type="entry name" value="ARGININE/DIAMINOPIMELATE/ORNITHINE DECARBOXYLASE"/>
    <property type="match status" value="1"/>
</dbReference>
<dbReference type="PANTHER" id="PTHR11482:SF6">
    <property type="entry name" value="ORNITHINE DECARBOXYLASE 1-RELATED"/>
    <property type="match status" value="1"/>
</dbReference>
<keyword evidence="8" id="KW-1185">Reference proteome</keyword>
<protein>
    <submittedName>
        <fullName evidence="6 7">Ornithine decarboxylase</fullName>
    </submittedName>
</protein>
<dbReference type="InParanoid" id="B0WR60"/>
<evidence type="ECO:0000256" key="2">
    <source>
        <dbReference type="ARBA" id="ARBA00008872"/>
    </source>
</evidence>
<evidence type="ECO:0000256" key="1">
    <source>
        <dbReference type="ARBA" id="ARBA00001933"/>
    </source>
</evidence>
<dbReference type="HOGENOM" id="CLU_026444_1_1_1"/>
<evidence type="ECO:0000256" key="4">
    <source>
        <dbReference type="ARBA" id="ARBA00023239"/>
    </source>
</evidence>
<organism>
    <name type="scientific">Culex quinquefasciatus</name>
    <name type="common">Southern house mosquito</name>
    <name type="synonym">Culex pungens</name>
    <dbReference type="NCBI Taxonomy" id="7176"/>
    <lineage>
        <taxon>Eukaryota</taxon>
        <taxon>Metazoa</taxon>
        <taxon>Ecdysozoa</taxon>
        <taxon>Arthropoda</taxon>
        <taxon>Hexapoda</taxon>
        <taxon>Insecta</taxon>
        <taxon>Pterygota</taxon>
        <taxon>Neoptera</taxon>
        <taxon>Endopterygota</taxon>
        <taxon>Diptera</taxon>
        <taxon>Nematocera</taxon>
        <taxon>Culicoidea</taxon>
        <taxon>Culicidae</taxon>
        <taxon>Culicinae</taxon>
        <taxon>Culicini</taxon>
        <taxon>Culex</taxon>
        <taxon>Culex</taxon>
    </lineage>
</organism>
<dbReference type="SUPFAM" id="SSF50621">
    <property type="entry name" value="Alanine racemase C-terminal domain-like"/>
    <property type="match status" value="1"/>
</dbReference>
<comment type="cofactor">
    <cofactor evidence="1">
        <name>pyridoxal 5'-phosphate</name>
        <dbReference type="ChEBI" id="CHEBI:597326"/>
    </cofactor>
</comment>
<dbReference type="KEGG" id="cqu:CpipJ_CPIJ009567"/>
<dbReference type="OrthoDB" id="7758822at2759"/>
<dbReference type="InterPro" id="IPR022644">
    <property type="entry name" value="De-COase2_N"/>
</dbReference>